<dbReference type="Gene3D" id="3.30.190.30">
    <property type="match status" value="1"/>
</dbReference>
<evidence type="ECO:0000313" key="1">
    <source>
        <dbReference type="EMBL" id="SES64376.1"/>
    </source>
</evidence>
<dbReference type="SUPFAM" id="SSF143469">
    <property type="entry name" value="ImmE5-like"/>
    <property type="match status" value="1"/>
</dbReference>
<gene>
    <name evidence="1" type="ORF">SAMN05660429_00094</name>
</gene>
<dbReference type="OrthoDB" id="7067632at2"/>
<keyword evidence="2" id="KW-1185">Reference proteome</keyword>
<name>A0A1H9Y6M6_THASX</name>
<dbReference type="RefSeq" id="WP_093326739.1">
    <property type="nucleotide sequence ID" value="NZ_AP027363.1"/>
</dbReference>
<organism evidence="1 2">
    <name type="scientific">Thalassotalea agarivorans</name>
    <name type="common">Thalassomonas agarivorans</name>
    <dbReference type="NCBI Taxonomy" id="349064"/>
    <lineage>
        <taxon>Bacteria</taxon>
        <taxon>Pseudomonadati</taxon>
        <taxon>Pseudomonadota</taxon>
        <taxon>Gammaproteobacteria</taxon>
        <taxon>Alteromonadales</taxon>
        <taxon>Colwelliaceae</taxon>
        <taxon>Thalassotalea</taxon>
    </lineage>
</organism>
<protein>
    <submittedName>
        <fullName evidence="1">Colicin-E5 Imm protein</fullName>
    </submittedName>
</protein>
<dbReference type="GO" id="GO:0030153">
    <property type="term" value="P:bacteriocin immunity"/>
    <property type="evidence" value="ECO:0007669"/>
    <property type="project" value="InterPro"/>
</dbReference>
<accession>A0A1H9Y6M6</accession>
<dbReference type="EMBL" id="FOHK01000001">
    <property type="protein sequence ID" value="SES64376.1"/>
    <property type="molecule type" value="Genomic_DNA"/>
</dbReference>
<dbReference type="InterPro" id="IPR020127">
    <property type="entry name" value="Colicin-E5_imm"/>
</dbReference>
<dbReference type="STRING" id="349064.SAMN05660429_00094"/>
<proteinExistence type="predicted"/>
<reference evidence="1 2" key="1">
    <citation type="submission" date="2016-10" db="EMBL/GenBank/DDBJ databases">
        <authorList>
            <person name="de Groot N.N."/>
        </authorList>
    </citation>
    <scope>NUCLEOTIDE SEQUENCE [LARGE SCALE GENOMIC DNA]</scope>
    <source>
        <strain evidence="1 2">DSM 19706</strain>
    </source>
</reference>
<evidence type="ECO:0000313" key="2">
    <source>
        <dbReference type="Proteomes" id="UP000199308"/>
    </source>
</evidence>
<dbReference type="Proteomes" id="UP000199308">
    <property type="component" value="Unassembled WGS sequence"/>
</dbReference>
<dbReference type="InterPro" id="IPR037234">
    <property type="entry name" value="ImmE5_sf"/>
</dbReference>
<dbReference type="Pfam" id="PF11480">
    <property type="entry name" value="ImmE5"/>
    <property type="match status" value="1"/>
</dbReference>
<sequence>MLDRNFLYSDATEFFTNQGNNIMKLTPAAAIEVCRRSTDLNYIVSRVEGGIWHNPGFEMRLDCIWDRGIVCNGKQLSACEEAIRFIENESEEHSAFIISLQQIKT</sequence>
<dbReference type="AlphaFoldDB" id="A0A1H9Y6M6"/>